<evidence type="ECO:0000256" key="4">
    <source>
        <dbReference type="SAM" id="MobiDB-lite"/>
    </source>
</evidence>
<dbReference type="PANTHER" id="PTHR31001">
    <property type="entry name" value="UNCHARACTERIZED TRANSCRIPTIONAL REGULATORY PROTEIN"/>
    <property type="match status" value="1"/>
</dbReference>
<feature type="region of interest" description="Disordered" evidence="4">
    <location>
        <begin position="176"/>
        <end position="198"/>
    </location>
</feature>
<evidence type="ECO:0000256" key="2">
    <source>
        <dbReference type="ARBA" id="ARBA00022723"/>
    </source>
</evidence>
<comment type="subcellular location">
    <subcellularLocation>
        <location evidence="1">Nucleus</location>
    </subcellularLocation>
</comment>
<dbReference type="InterPro" id="IPR050613">
    <property type="entry name" value="Sec_Metabolite_Reg"/>
</dbReference>
<dbReference type="PANTHER" id="PTHR31001:SF56">
    <property type="entry name" value="ZN(2)-C6 FUNGAL-TYPE DOMAIN-CONTAINING PROTEIN"/>
    <property type="match status" value="1"/>
</dbReference>
<dbReference type="PROSITE" id="PS50048">
    <property type="entry name" value="ZN2_CY6_FUNGAL_2"/>
    <property type="match status" value="1"/>
</dbReference>
<feature type="region of interest" description="Disordered" evidence="4">
    <location>
        <begin position="834"/>
        <end position="868"/>
    </location>
</feature>
<evidence type="ECO:0000256" key="1">
    <source>
        <dbReference type="ARBA" id="ARBA00004123"/>
    </source>
</evidence>
<accession>A0A286UKR1</accession>
<dbReference type="CDD" id="cd00067">
    <property type="entry name" value="GAL4"/>
    <property type="match status" value="1"/>
</dbReference>
<feature type="region of interest" description="Disordered" evidence="4">
    <location>
        <begin position="744"/>
        <end position="770"/>
    </location>
</feature>
<name>A0A286UKR1_9AGAM</name>
<dbReference type="InterPro" id="IPR001138">
    <property type="entry name" value="Zn2Cys6_DnaBD"/>
</dbReference>
<dbReference type="PROSITE" id="PS00463">
    <property type="entry name" value="ZN2_CY6_FUNGAL_1"/>
    <property type="match status" value="1"/>
</dbReference>
<proteinExistence type="predicted"/>
<dbReference type="SMART" id="SM00066">
    <property type="entry name" value="GAL4"/>
    <property type="match status" value="1"/>
</dbReference>
<evidence type="ECO:0000313" key="8">
    <source>
        <dbReference type="Proteomes" id="UP000217199"/>
    </source>
</evidence>
<dbReference type="GO" id="GO:0006351">
    <property type="term" value="P:DNA-templated transcription"/>
    <property type="evidence" value="ECO:0007669"/>
    <property type="project" value="InterPro"/>
</dbReference>
<evidence type="ECO:0008006" key="9">
    <source>
        <dbReference type="Google" id="ProtNLM"/>
    </source>
</evidence>
<keyword evidence="2" id="KW-0479">Metal-binding</keyword>
<evidence type="ECO:0000313" key="7">
    <source>
        <dbReference type="EMBL" id="PAV20045.1"/>
    </source>
</evidence>
<dbReference type="InterPro" id="IPR017896">
    <property type="entry name" value="4Fe4S_Fe-S-bd"/>
</dbReference>
<evidence type="ECO:0000259" key="5">
    <source>
        <dbReference type="PROSITE" id="PS50048"/>
    </source>
</evidence>
<feature type="compositionally biased region" description="Low complexity" evidence="4">
    <location>
        <begin position="836"/>
        <end position="852"/>
    </location>
</feature>
<evidence type="ECO:0000256" key="3">
    <source>
        <dbReference type="ARBA" id="ARBA00023242"/>
    </source>
</evidence>
<dbReference type="PROSITE" id="PS51379">
    <property type="entry name" value="4FE4S_FER_2"/>
    <property type="match status" value="1"/>
</dbReference>
<dbReference type="STRING" id="2282107.A0A286UKR1"/>
<evidence type="ECO:0000259" key="6">
    <source>
        <dbReference type="PROSITE" id="PS51379"/>
    </source>
</evidence>
<dbReference type="GO" id="GO:0003677">
    <property type="term" value="F:DNA binding"/>
    <property type="evidence" value="ECO:0007669"/>
    <property type="project" value="InterPro"/>
</dbReference>
<dbReference type="Gene3D" id="4.10.240.10">
    <property type="entry name" value="Zn(2)-C6 fungal-type DNA-binding domain"/>
    <property type="match status" value="1"/>
</dbReference>
<feature type="compositionally biased region" description="Polar residues" evidence="4">
    <location>
        <begin position="750"/>
        <end position="767"/>
    </location>
</feature>
<keyword evidence="3" id="KW-0539">Nucleus</keyword>
<dbReference type="AlphaFoldDB" id="A0A286UKR1"/>
<protein>
    <recommendedName>
        <fullName evidence="9">Zn(2)-C6 fungal-type domain-containing protein</fullName>
    </recommendedName>
</protein>
<dbReference type="SUPFAM" id="SSF57701">
    <property type="entry name" value="Zn2/Cys6 DNA-binding domain"/>
    <property type="match status" value="1"/>
</dbReference>
<dbReference type="Pfam" id="PF04082">
    <property type="entry name" value="Fungal_trans"/>
    <property type="match status" value="1"/>
</dbReference>
<dbReference type="InterPro" id="IPR007219">
    <property type="entry name" value="XnlR_reg_dom"/>
</dbReference>
<dbReference type="Proteomes" id="UP000217199">
    <property type="component" value="Unassembled WGS sequence"/>
</dbReference>
<dbReference type="InParanoid" id="A0A286UKR1"/>
<dbReference type="GO" id="GO:0008270">
    <property type="term" value="F:zinc ion binding"/>
    <property type="evidence" value="ECO:0007669"/>
    <property type="project" value="InterPro"/>
</dbReference>
<dbReference type="OrthoDB" id="424974at2759"/>
<dbReference type="CDD" id="cd12148">
    <property type="entry name" value="fungal_TF_MHR"/>
    <property type="match status" value="1"/>
</dbReference>
<reference evidence="7 8" key="1">
    <citation type="journal article" date="2017" name="Mol. Ecol.">
        <title>Comparative and population genomic landscape of Phellinus noxius: A hypervariable fungus causing root rot in trees.</title>
        <authorList>
            <person name="Chung C.L."/>
            <person name="Lee T.J."/>
            <person name="Akiba M."/>
            <person name="Lee H.H."/>
            <person name="Kuo T.H."/>
            <person name="Liu D."/>
            <person name="Ke H.M."/>
            <person name="Yokoi T."/>
            <person name="Roa M.B."/>
            <person name="Lu M.J."/>
            <person name="Chang Y.Y."/>
            <person name="Ann P.J."/>
            <person name="Tsai J.N."/>
            <person name="Chen C.Y."/>
            <person name="Tzean S.S."/>
            <person name="Ota Y."/>
            <person name="Hattori T."/>
            <person name="Sahashi N."/>
            <person name="Liou R.F."/>
            <person name="Kikuchi T."/>
            <person name="Tsai I.J."/>
        </authorList>
    </citation>
    <scope>NUCLEOTIDE SEQUENCE [LARGE SCALE GENOMIC DNA]</scope>
    <source>
        <strain evidence="7 8">FFPRI411160</strain>
    </source>
</reference>
<comment type="caution">
    <text evidence="7">The sequence shown here is derived from an EMBL/GenBank/DDBJ whole genome shotgun (WGS) entry which is preliminary data.</text>
</comment>
<feature type="domain" description="Zn(2)-C6 fungal-type" evidence="5">
    <location>
        <begin position="80"/>
        <end position="109"/>
    </location>
</feature>
<feature type="domain" description="4Fe-4S ferredoxin-type" evidence="6">
    <location>
        <begin position="87"/>
        <end position="119"/>
    </location>
</feature>
<feature type="region of interest" description="Disordered" evidence="4">
    <location>
        <begin position="690"/>
        <end position="728"/>
    </location>
</feature>
<dbReference type="GO" id="GO:0005634">
    <property type="term" value="C:nucleus"/>
    <property type="evidence" value="ECO:0007669"/>
    <property type="project" value="UniProtKB-SubCell"/>
</dbReference>
<sequence length="1005" mass="110434">MEAQLGFPYPTFRQETLKASLALGVSLFSNHHHLSHSGSPLSYLPHTNLWMSAVKHPNMSSNIDSPGGVQRRRRGAARLSCAECRRLKLRCDRKVPCESCVKRGCAAICPDGSLTTGKGNRFVLASTTELHEKISELCQRVRDLEDALRTSHAYQSTQAHPLLSDDLLKIKAPLQRENSDRGAPNGGKEDSSQEVVDSFGSLSISQTGKTKFYGHTANSWYFLQNESPEEESEDRTAALESVLPPEILALGQDFPTSPTNSPVGYVTARYNNLVGYLPSLQKAMELRDIYYQRAAWMYNPISRAEFDQEVFQYFFNETFAPPSPPSDSASSHRLALMFIVLAIGTLMDPHEEPYSINAEKFHQLARAALFKSSFFDDPTLHAVQALFLMSYYLFLADRHGTGSGSRWIIMGFAVKLAQSIGLHRDSTRWRIEETETQTRRETFWELYTYDSWQCLTFGRPPSFSLPHVDCKFPHPVDDPTGDRSFDTWKHRFSAECMSVVHDQAFGAKSPSYQTILQLDRKLRAFAVPPVLQVAGFGSSEPGSSAVTDTLELIMQRHIVLALREMNLLYMHRGFFARAIGDNQKDPLGSPFGTSVIAAYRSAGSLVALVRDLDSQLPEPTERLWFLWTHLFSCAIVLGSIVTRCPSMSLAPSALVQLDSACELFERVAEKFRAGKVLSVMQNLRQKAHLSLRENREGRSLTSSRDLMRPYADGSGEPVDREGSSEDDDELLKFGGKTRLISAKEKDRISKSPSPVINTLTRSPNTHNPIVPLPLGQNLPQPVKDYLYTFNFQGSQGQADMYESKPLNGSLGEAANVMYSPVGANVDTSASGLHYATSPTSSTTSPTLILPSPHTAGQGGSQQHQQQQQSYTNFPSYFPVFDYSSSSIPNSAGAGTSADVGRSPYPVSPMHSQYEQDTTMDQGHVGMNGGNLNGLGNMGGMNGVNGVNGINGMGMGGMEGINPVNGGMGGSYATAAADGRRDLSPDTSVHGLWFDFVHRVSTGMGG</sequence>
<dbReference type="InterPro" id="IPR036864">
    <property type="entry name" value="Zn2-C6_fun-type_DNA-bd_sf"/>
</dbReference>
<gene>
    <name evidence="7" type="ORF">PNOK_0497900</name>
</gene>
<dbReference type="SMART" id="SM00906">
    <property type="entry name" value="Fungal_trans"/>
    <property type="match status" value="2"/>
</dbReference>
<keyword evidence="8" id="KW-1185">Reference proteome</keyword>
<dbReference type="GO" id="GO:0000981">
    <property type="term" value="F:DNA-binding transcription factor activity, RNA polymerase II-specific"/>
    <property type="evidence" value="ECO:0007669"/>
    <property type="project" value="InterPro"/>
</dbReference>
<organism evidence="7 8">
    <name type="scientific">Pyrrhoderma noxium</name>
    <dbReference type="NCBI Taxonomy" id="2282107"/>
    <lineage>
        <taxon>Eukaryota</taxon>
        <taxon>Fungi</taxon>
        <taxon>Dikarya</taxon>
        <taxon>Basidiomycota</taxon>
        <taxon>Agaricomycotina</taxon>
        <taxon>Agaricomycetes</taxon>
        <taxon>Hymenochaetales</taxon>
        <taxon>Hymenochaetaceae</taxon>
        <taxon>Pyrrhoderma</taxon>
    </lineage>
</organism>
<dbReference type="EMBL" id="NBII01000004">
    <property type="protein sequence ID" value="PAV20045.1"/>
    <property type="molecule type" value="Genomic_DNA"/>
</dbReference>